<evidence type="ECO:0000313" key="1">
    <source>
        <dbReference type="EMBL" id="CCA24123.1"/>
    </source>
</evidence>
<dbReference type="HOGENOM" id="CLU_2364014_0_0_1"/>
<organism evidence="1">
    <name type="scientific">Albugo laibachii Nc14</name>
    <dbReference type="NCBI Taxonomy" id="890382"/>
    <lineage>
        <taxon>Eukaryota</taxon>
        <taxon>Sar</taxon>
        <taxon>Stramenopiles</taxon>
        <taxon>Oomycota</taxon>
        <taxon>Peronosporomycetes</taxon>
        <taxon>Albuginales</taxon>
        <taxon>Albuginaceae</taxon>
        <taxon>Albugo</taxon>
    </lineage>
</organism>
<dbReference type="EMBL" id="FR824268">
    <property type="protein sequence ID" value="CCA24123.1"/>
    <property type="molecule type" value="Genomic_DNA"/>
</dbReference>
<accession>F0WS05</accession>
<reference evidence="1" key="2">
    <citation type="submission" date="2011-02" db="EMBL/GenBank/DDBJ databases">
        <authorList>
            <person name="MacLean D."/>
        </authorList>
    </citation>
    <scope>NUCLEOTIDE SEQUENCE</scope>
</reference>
<sequence length="96" mass="10691">MQDDIAALSLQNEFTDFAPALISADPYEAGQIVSVLRDDDIPKNLNNKWGIDTMELKSAAYCTEALAKKKDPLSTPVLFVRFPIALHRVSVNLVWD</sequence>
<name>F0WS05_9STRA</name>
<protein>
    <submittedName>
        <fullName evidence="1">AlNc14C223G9148 protein</fullName>
    </submittedName>
</protein>
<proteinExistence type="predicted"/>
<dbReference type="AlphaFoldDB" id="F0WS05"/>
<gene>
    <name evidence="1" type="primary">AlNc14C223G9148</name>
    <name evidence="1" type="ORF">ALNC14_102670</name>
</gene>
<reference evidence="1" key="1">
    <citation type="journal article" date="2011" name="PLoS Biol.">
        <title>Gene gain and loss during evolution of obligate parasitism in the white rust pathogen of Arabidopsis thaliana.</title>
        <authorList>
            <person name="Kemen E."/>
            <person name="Gardiner A."/>
            <person name="Schultz-Larsen T."/>
            <person name="Kemen A.C."/>
            <person name="Balmuth A.L."/>
            <person name="Robert-Seilaniantz A."/>
            <person name="Bailey K."/>
            <person name="Holub E."/>
            <person name="Studholme D.J."/>
            <person name="Maclean D."/>
            <person name="Jones J.D."/>
        </authorList>
    </citation>
    <scope>NUCLEOTIDE SEQUENCE</scope>
</reference>